<dbReference type="NCBIfam" id="NF033577">
    <property type="entry name" value="transpos_IS481"/>
    <property type="match status" value="1"/>
</dbReference>
<feature type="region of interest" description="Disordered" evidence="1">
    <location>
        <begin position="308"/>
        <end position="328"/>
    </location>
</feature>
<dbReference type="SUPFAM" id="SSF46689">
    <property type="entry name" value="Homeodomain-like"/>
    <property type="match status" value="1"/>
</dbReference>
<comment type="caution">
    <text evidence="3">The sequence shown here is derived from an EMBL/GenBank/DDBJ whole genome shotgun (WGS) entry which is preliminary data.</text>
</comment>
<dbReference type="PROSITE" id="PS50994">
    <property type="entry name" value="INTEGRASE"/>
    <property type="match status" value="1"/>
</dbReference>
<accession>A0ABV9LFU1</accession>
<keyword evidence="4" id="KW-1185">Reference proteome</keyword>
<dbReference type="Proteomes" id="UP001596025">
    <property type="component" value="Unassembled WGS sequence"/>
</dbReference>
<dbReference type="SUPFAM" id="SSF53098">
    <property type="entry name" value="Ribonuclease H-like"/>
    <property type="match status" value="1"/>
</dbReference>
<dbReference type="RefSeq" id="WP_387986977.1">
    <property type="nucleotide sequence ID" value="NZ_JBHSGR010000003.1"/>
</dbReference>
<evidence type="ECO:0000256" key="1">
    <source>
        <dbReference type="SAM" id="MobiDB-lite"/>
    </source>
</evidence>
<dbReference type="PANTHER" id="PTHR35004">
    <property type="entry name" value="TRANSPOSASE RV3428C-RELATED"/>
    <property type="match status" value="1"/>
</dbReference>
<dbReference type="Gene3D" id="3.30.420.10">
    <property type="entry name" value="Ribonuclease H-like superfamily/Ribonuclease H"/>
    <property type="match status" value="1"/>
</dbReference>
<proteinExistence type="predicted"/>
<feature type="domain" description="Integrase catalytic" evidence="2">
    <location>
        <begin position="145"/>
        <end position="322"/>
    </location>
</feature>
<dbReference type="InterPro" id="IPR036397">
    <property type="entry name" value="RNaseH_sf"/>
</dbReference>
<dbReference type="PANTHER" id="PTHR35004:SF7">
    <property type="entry name" value="INTEGRASE PROTEIN"/>
    <property type="match status" value="1"/>
</dbReference>
<dbReference type="Pfam" id="PF13565">
    <property type="entry name" value="HTH_32"/>
    <property type="match status" value="1"/>
</dbReference>
<evidence type="ECO:0000259" key="2">
    <source>
        <dbReference type="PROSITE" id="PS50994"/>
    </source>
</evidence>
<protein>
    <submittedName>
        <fullName evidence="3">IS481 family transposase</fullName>
    </submittedName>
</protein>
<dbReference type="InterPro" id="IPR047656">
    <property type="entry name" value="IS481-like_transpos"/>
</dbReference>
<sequence>MVHAMPRLSPWSRLQRVRRVLAGRPAAHVAAEMGISRTTAYKWLARYRTEGIPELLDRSCRPYSSPGRTAPEVEAAVLALRRDRRLGPVRIAALLGLAASTVHRILTRHRMPRLAWLDRPSGEPVRRYERARPGELVHVDVKKLGAIRPGGGWRAHGRGSAQNSFSRAEVGAGRRIGYDYVHCAVDDHTRLAYAEIHPDERADTCAGFLRRAAAFFAAHGIARIERVMTDNAFAYRHSHAWRQALTDLGAEGRRIRPYRPQTNGKAERFNRTLLEEWAYARPFDSSSDRAAALPGWLHTYNHHRTHTALGGRPPISRIPVNDLAGQNS</sequence>
<gene>
    <name evidence="3" type="ORF">ACFO3M_04670</name>
</gene>
<dbReference type="InterPro" id="IPR009057">
    <property type="entry name" value="Homeodomain-like_sf"/>
</dbReference>
<dbReference type="InterPro" id="IPR001584">
    <property type="entry name" value="Integrase_cat-core"/>
</dbReference>
<organism evidence="3 4">
    <name type="scientific">Geodermatophilus arenarius</name>
    <dbReference type="NCBI Taxonomy" id="1137990"/>
    <lineage>
        <taxon>Bacteria</taxon>
        <taxon>Bacillati</taxon>
        <taxon>Actinomycetota</taxon>
        <taxon>Actinomycetes</taxon>
        <taxon>Geodermatophilales</taxon>
        <taxon>Geodermatophilaceae</taxon>
        <taxon>Geodermatophilus</taxon>
    </lineage>
</organism>
<dbReference type="InterPro" id="IPR012337">
    <property type="entry name" value="RNaseH-like_sf"/>
</dbReference>
<reference evidence="4" key="1">
    <citation type="journal article" date="2019" name="Int. J. Syst. Evol. Microbiol.">
        <title>The Global Catalogue of Microorganisms (GCM) 10K type strain sequencing project: providing services to taxonomists for standard genome sequencing and annotation.</title>
        <authorList>
            <consortium name="The Broad Institute Genomics Platform"/>
            <consortium name="The Broad Institute Genome Sequencing Center for Infectious Disease"/>
            <person name="Wu L."/>
            <person name="Ma J."/>
        </authorList>
    </citation>
    <scope>NUCLEOTIDE SEQUENCE [LARGE SCALE GENOMIC DNA]</scope>
    <source>
        <strain evidence="4">CCUG 62763</strain>
    </source>
</reference>
<evidence type="ECO:0000313" key="4">
    <source>
        <dbReference type="Proteomes" id="UP001596025"/>
    </source>
</evidence>
<dbReference type="EMBL" id="JBHSGR010000003">
    <property type="protein sequence ID" value="MFC4692676.1"/>
    <property type="molecule type" value="Genomic_DNA"/>
</dbReference>
<dbReference type="Pfam" id="PF13683">
    <property type="entry name" value="rve_3"/>
    <property type="match status" value="1"/>
</dbReference>
<name>A0ABV9LFU1_9ACTN</name>
<evidence type="ECO:0000313" key="3">
    <source>
        <dbReference type="EMBL" id="MFC4692676.1"/>
    </source>
</evidence>